<sequence>MASTRVVRTPLILFVEGPTEGLFLEQIKRVYSGRLAEKKITVGNGNGGSAGSVLLELKKKYLVTGSSETGALVLIDQDKGLDADAEAILQEYPSIKVAFSAPQCLEGLLLDLLGDLLPKGKQTSDRLKKHFQDKYLGSRDQVRKHFKQKREELFPESLLDEKMGSHPILIEVSSFLGLDKS</sequence>
<dbReference type="RefSeq" id="WP_185694727.1">
    <property type="nucleotide sequence ID" value="NZ_JACHVA010000138.1"/>
</dbReference>
<evidence type="ECO:0000313" key="1">
    <source>
        <dbReference type="EMBL" id="MBC2604110.1"/>
    </source>
</evidence>
<accession>A0A7X1B491</accession>
<comment type="caution">
    <text evidence="1">The sequence shown here is derived from an EMBL/GenBank/DDBJ whole genome shotgun (WGS) entry which is preliminary data.</text>
</comment>
<dbReference type="EMBL" id="JACHVA010000138">
    <property type="protein sequence ID" value="MBC2604110.1"/>
    <property type="molecule type" value="Genomic_DNA"/>
</dbReference>
<organism evidence="1 2">
    <name type="scientific">Puniceicoccus vermicola</name>
    <dbReference type="NCBI Taxonomy" id="388746"/>
    <lineage>
        <taxon>Bacteria</taxon>
        <taxon>Pseudomonadati</taxon>
        <taxon>Verrucomicrobiota</taxon>
        <taxon>Opitutia</taxon>
        <taxon>Puniceicoccales</taxon>
        <taxon>Puniceicoccaceae</taxon>
        <taxon>Puniceicoccus</taxon>
    </lineage>
</organism>
<name>A0A7X1B491_9BACT</name>
<dbReference type="Proteomes" id="UP000525652">
    <property type="component" value="Unassembled WGS sequence"/>
</dbReference>
<keyword evidence="2" id="KW-1185">Reference proteome</keyword>
<proteinExistence type="predicted"/>
<evidence type="ECO:0000313" key="2">
    <source>
        <dbReference type="Proteomes" id="UP000525652"/>
    </source>
</evidence>
<gene>
    <name evidence="1" type="ORF">H5P30_20190</name>
</gene>
<reference evidence="1 2" key="1">
    <citation type="submission" date="2020-07" db="EMBL/GenBank/DDBJ databases">
        <authorList>
            <person name="Feng X."/>
        </authorList>
    </citation>
    <scope>NUCLEOTIDE SEQUENCE [LARGE SCALE GENOMIC DNA]</scope>
    <source>
        <strain evidence="1 2">JCM14086</strain>
    </source>
</reference>
<dbReference type="AlphaFoldDB" id="A0A7X1B491"/>
<evidence type="ECO:0008006" key="3">
    <source>
        <dbReference type="Google" id="ProtNLM"/>
    </source>
</evidence>
<protein>
    <recommendedName>
        <fullName evidence="3">ATP-dependent endonuclease</fullName>
    </recommendedName>
</protein>